<evidence type="ECO:0000313" key="3">
    <source>
        <dbReference type="EMBL" id="CAJ1402496.1"/>
    </source>
</evidence>
<evidence type="ECO:0008006" key="5">
    <source>
        <dbReference type="Google" id="ProtNLM"/>
    </source>
</evidence>
<organism evidence="3 4">
    <name type="scientific">Effrenium voratum</name>
    <dbReference type="NCBI Taxonomy" id="2562239"/>
    <lineage>
        <taxon>Eukaryota</taxon>
        <taxon>Sar</taxon>
        <taxon>Alveolata</taxon>
        <taxon>Dinophyceae</taxon>
        <taxon>Suessiales</taxon>
        <taxon>Symbiodiniaceae</taxon>
        <taxon>Effrenium</taxon>
    </lineage>
</organism>
<dbReference type="PANTHER" id="PTHR47447:SF17">
    <property type="entry name" value="OS12G0638900 PROTEIN"/>
    <property type="match status" value="1"/>
</dbReference>
<sequence>MTLARSRKWQAALSALRRRTGLSPKIAFTAVASASLRVSEWQIALDLLTRDLALKGVSLDQRSYCTALTACERGLQWRKALLLFEEMRRQAIQSNDFICSAAISACGKSTKWPTSLRLLRELTEALEPCKFSINAVIHALARGREWQRSLHLLELFKGDVVTFNAALAALSGSALWSHALAIFEEMPIRRCDPDVVSVNTVASACERGSAWRRALAMLRDASESQVDLVALGVEAAAHGRAQHWAVAVAVLAKTQAMQLQRGRGANNSFLGNIVLSACDKAAEWEAALAVLESMKVSKAADLVSFNTCISASATAARWHIALAEC</sequence>
<dbReference type="AlphaFoldDB" id="A0AA36JCF8"/>
<dbReference type="InterPro" id="IPR011990">
    <property type="entry name" value="TPR-like_helical_dom_sf"/>
</dbReference>
<dbReference type="Gene3D" id="1.25.40.10">
    <property type="entry name" value="Tetratricopeptide repeat domain"/>
    <property type="match status" value="3"/>
</dbReference>
<keyword evidence="1" id="KW-0677">Repeat</keyword>
<dbReference type="Proteomes" id="UP001178507">
    <property type="component" value="Unassembled WGS sequence"/>
</dbReference>
<accession>A0AA36JCF8</accession>
<dbReference type="Pfam" id="PF01535">
    <property type="entry name" value="PPR"/>
    <property type="match status" value="2"/>
</dbReference>
<dbReference type="InterPro" id="IPR002885">
    <property type="entry name" value="PPR_rpt"/>
</dbReference>
<keyword evidence="4" id="KW-1185">Reference proteome</keyword>
<dbReference type="PANTHER" id="PTHR47447">
    <property type="entry name" value="OS03G0856100 PROTEIN"/>
    <property type="match status" value="1"/>
</dbReference>
<name>A0AA36JCF8_9DINO</name>
<protein>
    <recommendedName>
        <fullName evidence="5">Pentatricopeptide repeat-containing protein</fullName>
    </recommendedName>
</protein>
<reference evidence="3" key="1">
    <citation type="submission" date="2023-08" db="EMBL/GenBank/DDBJ databases">
        <authorList>
            <person name="Chen Y."/>
            <person name="Shah S."/>
            <person name="Dougan E. K."/>
            <person name="Thang M."/>
            <person name="Chan C."/>
        </authorList>
    </citation>
    <scope>NUCLEOTIDE SEQUENCE</scope>
</reference>
<evidence type="ECO:0000256" key="2">
    <source>
        <dbReference type="PROSITE-ProRule" id="PRU00708"/>
    </source>
</evidence>
<evidence type="ECO:0000256" key="1">
    <source>
        <dbReference type="ARBA" id="ARBA00022737"/>
    </source>
</evidence>
<gene>
    <name evidence="3" type="ORF">EVOR1521_LOCUS25373</name>
</gene>
<proteinExistence type="predicted"/>
<comment type="caution">
    <text evidence="3">The sequence shown here is derived from an EMBL/GenBank/DDBJ whole genome shotgun (WGS) entry which is preliminary data.</text>
</comment>
<feature type="repeat" description="PPR" evidence="2">
    <location>
        <begin position="159"/>
        <end position="193"/>
    </location>
</feature>
<evidence type="ECO:0000313" key="4">
    <source>
        <dbReference type="Proteomes" id="UP001178507"/>
    </source>
</evidence>
<dbReference type="EMBL" id="CAUJNA010003453">
    <property type="protein sequence ID" value="CAJ1402496.1"/>
    <property type="molecule type" value="Genomic_DNA"/>
</dbReference>
<feature type="repeat" description="PPR" evidence="2">
    <location>
        <begin position="60"/>
        <end position="94"/>
    </location>
</feature>
<dbReference type="PROSITE" id="PS51375">
    <property type="entry name" value="PPR"/>
    <property type="match status" value="2"/>
</dbReference>